<feature type="chain" id="PRO_5005202081" description="N-acetylglucosaminylphosphatidylinositol deacetylase" evidence="3">
    <location>
        <begin position="22"/>
        <end position="269"/>
    </location>
</feature>
<feature type="signal peptide" evidence="3">
    <location>
        <begin position="1"/>
        <end position="21"/>
    </location>
</feature>
<reference evidence="4 5" key="1">
    <citation type="submission" date="2015-04" db="EMBL/GenBank/DDBJ databases">
        <title>Complete genome sequence of Schizopora paradoxa KUC8140, a cosmopolitan wood degrader in East Asia.</title>
        <authorList>
            <consortium name="DOE Joint Genome Institute"/>
            <person name="Min B."/>
            <person name="Park H."/>
            <person name="Jang Y."/>
            <person name="Kim J.-J."/>
            <person name="Kim K.H."/>
            <person name="Pangilinan J."/>
            <person name="Lipzen A."/>
            <person name="Riley R."/>
            <person name="Grigoriev I.V."/>
            <person name="Spatafora J.W."/>
            <person name="Choi I.-G."/>
        </authorList>
    </citation>
    <scope>NUCLEOTIDE SEQUENCE [LARGE SCALE GENOMIC DNA]</scope>
    <source>
        <strain evidence="4 5">KUC8140</strain>
    </source>
</reference>
<dbReference type="GO" id="GO:0000225">
    <property type="term" value="F:N-acetylglucosaminylphosphatidylinositol deacetylase activity"/>
    <property type="evidence" value="ECO:0007669"/>
    <property type="project" value="UniProtKB-EC"/>
</dbReference>
<dbReference type="FunCoup" id="A0A0H2RYI0">
    <property type="interactions" value="261"/>
</dbReference>
<proteinExistence type="inferred from homology"/>
<sequence length="269" mass="30517">MFSTPISWILGILIPFIYTLCCVPLSPHEFGGVSSNVSRVLLLTAHPDDECMFFAPTLLGLNNQVSKTSYELYSLCLSSGDADGLGDIRKQELGASLDVLGVAEDRRWVLDSPFKDNITQFWETEQIVEYVQPYITENRINIVLTFDEHGISSHPNHISLIRGASALLDEQRHLRGFALKTTNVAAKYTGQASAIWNILHLRLCALLNNYYASESCRSKESLTFISGLEGYATALRAMMRHKSQLVWFRWLYVAFSRYMWVNEWVEIHG</sequence>
<evidence type="ECO:0000256" key="2">
    <source>
        <dbReference type="ARBA" id="ARBA00012176"/>
    </source>
</evidence>
<organism evidence="4 5">
    <name type="scientific">Schizopora paradoxa</name>
    <dbReference type="NCBI Taxonomy" id="27342"/>
    <lineage>
        <taxon>Eukaryota</taxon>
        <taxon>Fungi</taxon>
        <taxon>Dikarya</taxon>
        <taxon>Basidiomycota</taxon>
        <taxon>Agaricomycotina</taxon>
        <taxon>Agaricomycetes</taxon>
        <taxon>Hymenochaetales</taxon>
        <taxon>Schizoporaceae</taxon>
        <taxon>Schizopora</taxon>
    </lineage>
</organism>
<dbReference type="OrthoDB" id="440160at2759"/>
<dbReference type="GO" id="GO:0006506">
    <property type="term" value="P:GPI anchor biosynthetic process"/>
    <property type="evidence" value="ECO:0007669"/>
    <property type="project" value="UniProtKB-UniPathway"/>
</dbReference>
<dbReference type="PANTHER" id="PTHR12993">
    <property type="entry name" value="N-ACETYLGLUCOSAMINYL-PHOSPHATIDYLINOSITOL DE-N-ACETYLASE-RELATED"/>
    <property type="match status" value="1"/>
</dbReference>
<dbReference type="STRING" id="27342.A0A0H2RYI0"/>
<dbReference type="SUPFAM" id="SSF102588">
    <property type="entry name" value="LmbE-like"/>
    <property type="match status" value="1"/>
</dbReference>
<keyword evidence="5" id="KW-1185">Reference proteome</keyword>
<dbReference type="EMBL" id="KQ086043">
    <property type="protein sequence ID" value="KLO09846.1"/>
    <property type="molecule type" value="Genomic_DNA"/>
</dbReference>
<evidence type="ECO:0000256" key="1">
    <source>
        <dbReference type="ARBA" id="ARBA00006066"/>
    </source>
</evidence>
<accession>A0A0H2RYI0</accession>
<dbReference type="GO" id="GO:0005783">
    <property type="term" value="C:endoplasmic reticulum"/>
    <property type="evidence" value="ECO:0007669"/>
    <property type="project" value="TreeGrafter"/>
</dbReference>
<name>A0A0H2RYI0_9AGAM</name>
<dbReference type="EC" id="3.5.1.89" evidence="2"/>
<dbReference type="PANTHER" id="PTHR12993:SF11">
    <property type="entry name" value="N-ACETYLGLUCOSAMINYL-PHOSPHATIDYLINOSITOL DE-N-ACETYLASE"/>
    <property type="match status" value="1"/>
</dbReference>
<dbReference type="Proteomes" id="UP000053477">
    <property type="component" value="Unassembled WGS sequence"/>
</dbReference>
<dbReference type="GO" id="GO:0016020">
    <property type="term" value="C:membrane"/>
    <property type="evidence" value="ECO:0007669"/>
    <property type="project" value="GOC"/>
</dbReference>
<dbReference type="Pfam" id="PF02585">
    <property type="entry name" value="PIG-L"/>
    <property type="match status" value="1"/>
</dbReference>
<dbReference type="InterPro" id="IPR003737">
    <property type="entry name" value="GlcNAc_PI_deacetylase-related"/>
</dbReference>
<gene>
    <name evidence="4" type="ORF">SCHPADRAFT_907431</name>
</gene>
<protein>
    <recommendedName>
        <fullName evidence="2">N-acetylglucosaminylphosphatidylinositol deacetylase</fullName>
        <ecNumber evidence="2">3.5.1.89</ecNumber>
    </recommendedName>
</protein>
<dbReference type="Gene3D" id="3.40.50.10320">
    <property type="entry name" value="LmbE-like"/>
    <property type="match status" value="1"/>
</dbReference>
<dbReference type="UniPathway" id="UPA00196"/>
<comment type="similarity">
    <text evidence="1">Belongs to the PIGL family.</text>
</comment>
<evidence type="ECO:0000313" key="4">
    <source>
        <dbReference type="EMBL" id="KLO09846.1"/>
    </source>
</evidence>
<evidence type="ECO:0000313" key="5">
    <source>
        <dbReference type="Proteomes" id="UP000053477"/>
    </source>
</evidence>
<keyword evidence="3" id="KW-0732">Signal</keyword>
<dbReference type="InterPro" id="IPR024078">
    <property type="entry name" value="LmbE-like_dom_sf"/>
</dbReference>
<evidence type="ECO:0000256" key="3">
    <source>
        <dbReference type="SAM" id="SignalP"/>
    </source>
</evidence>
<dbReference type="InParanoid" id="A0A0H2RYI0"/>
<dbReference type="AlphaFoldDB" id="A0A0H2RYI0"/>